<organism evidence="7 8">
    <name type="scientific">Microseira wollei NIES-4236</name>
    <dbReference type="NCBI Taxonomy" id="2530354"/>
    <lineage>
        <taxon>Bacteria</taxon>
        <taxon>Bacillati</taxon>
        <taxon>Cyanobacteriota</taxon>
        <taxon>Cyanophyceae</taxon>
        <taxon>Oscillatoriophycideae</taxon>
        <taxon>Aerosakkonematales</taxon>
        <taxon>Aerosakkonemataceae</taxon>
        <taxon>Microseira</taxon>
    </lineage>
</organism>
<feature type="transmembrane region" description="Helical" evidence="5">
    <location>
        <begin position="32"/>
        <end position="53"/>
    </location>
</feature>
<evidence type="ECO:0000256" key="5">
    <source>
        <dbReference type="SAM" id="Phobius"/>
    </source>
</evidence>
<evidence type="ECO:0000256" key="4">
    <source>
        <dbReference type="ARBA" id="ARBA00023136"/>
    </source>
</evidence>
<proteinExistence type="predicted"/>
<name>A0AAV3X6X2_9CYAN</name>
<evidence type="ECO:0000256" key="2">
    <source>
        <dbReference type="ARBA" id="ARBA00022692"/>
    </source>
</evidence>
<reference evidence="7" key="1">
    <citation type="submission" date="2019-10" db="EMBL/GenBank/DDBJ databases">
        <title>Draft genome sequece of Microseira wollei NIES-4236.</title>
        <authorList>
            <person name="Yamaguchi H."/>
            <person name="Suzuki S."/>
            <person name="Kawachi M."/>
        </authorList>
    </citation>
    <scope>NUCLEOTIDE SEQUENCE</scope>
    <source>
        <strain evidence="7">NIES-4236</strain>
    </source>
</reference>
<evidence type="ECO:0000313" key="8">
    <source>
        <dbReference type="Proteomes" id="UP001050975"/>
    </source>
</evidence>
<feature type="domain" description="TM2" evidence="6">
    <location>
        <begin position="6"/>
        <end position="51"/>
    </location>
</feature>
<evidence type="ECO:0000256" key="1">
    <source>
        <dbReference type="ARBA" id="ARBA00004141"/>
    </source>
</evidence>
<evidence type="ECO:0000259" key="6">
    <source>
        <dbReference type="Pfam" id="PF05154"/>
    </source>
</evidence>
<dbReference type="Pfam" id="PF05154">
    <property type="entry name" value="TM2"/>
    <property type="match status" value="1"/>
</dbReference>
<dbReference type="InterPro" id="IPR007829">
    <property type="entry name" value="TM2"/>
</dbReference>
<evidence type="ECO:0000313" key="7">
    <source>
        <dbReference type="EMBL" id="GET35830.1"/>
    </source>
</evidence>
<sequence length="156" mass="16849">MNDIGTSYLFWLGWFFGLGGLHRLYNKKIGTGLLWFCTWGLFGVGQFIDLVLVPNMVDEHNAQTRAKLGLSPTGVPLTQAAVAAAVVQTPREQLMVKLVKAAAVRGGKITVTQAVMDTGVGFAEVEATLKEMVQSGYIDVGNDPVSGVVIYDFIEL</sequence>
<accession>A0AAV3X6X2</accession>
<evidence type="ECO:0000256" key="3">
    <source>
        <dbReference type="ARBA" id="ARBA00022989"/>
    </source>
</evidence>
<feature type="transmembrane region" description="Helical" evidence="5">
    <location>
        <begin position="6"/>
        <end position="25"/>
    </location>
</feature>
<comment type="subcellular location">
    <subcellularLocation>
        <location evidence="1">Membrane</location>
        <topology evidence="1">Multi-pass membrane protein</topology>
    </subcellularLocation>
</comment>
<keyword evidence="8" id="KW-1185">Reference proteome</keyword>
<dbReference type="EMBL" id="BLAY01000005">
    <property type="protein sequence ID" value="GET35830.1"/>
    <property type="molecule type" value="Genomic_DNA"/>
</dbReference>
<keyword evidence="3 5" id="KW-1133">Transmembrane helix</keyword>
<keyword evidence="4 5" id="KW-0472">Membrane</keyword>
<dbReference type="AlphaFoldDB" id="A0AAV3X6X2"/>
<dbReference type="GO" id="GO:0016020">
    <property type="term" value="C:membrane"/>
    <property type="evidence" value="ECO:0007669"/>
    <property type="project" value="UniProtKB-SubCell"/>
</dbReference>
<keyword evidence="2 5" id="KW-0812">Transmembrane</keyword>
<dbReference type="RefSeq" id="WP_226574455.1">
    <property type="nucleotide sequence ID" value="NZ_BLAY01000005.1"/>
</dbReference>
<gene>
    <name evidence="7" type="ORF">MiSe_05760</name>
</gene>
<dbReference type="Proteomes" id="UP001050975">
    <property type="component" value="Unassembled WGS sequence"/>
</dbReference>
<comment type="caution">
    <text evidence="7">The sequence shown here is derived from an EMBL/GenBank/DDBJ whole genome shotgun (WGS) entry which is preliminary data.</text>
</comment>
<protein>
    <submittedName>
        <fullName evidence="7">TM2 domain-containing protein</fullName>
    </submittedName>
</protein>